<organism evidence="2 3">
    <name type="scientific">Cystobacter ferrugineus</name>
    <dbReference type="NCBI Taxonomy" id="83449"/>
    <lineage>
        <taxon>Bacteria</taxon>
        <taxon>Pseudomonadati</taxon>
        <taxon>Myxococcota</taxon>
        <taxon>Myxococcia</taxon>
        <taxon>Myxococcales</taxon>
        <taxon>Cystobacterineae</taxon>
        <taxon>Archangiaceae</taxon>
        <taxon>Cystobacter</taxon>
    </lineage>
</organism>
<accession>A0A1L9B8V8</accession>
<dbReference type="Gene3D" id="2.60.40.10">
    <property type="entry name" value="Immunoglobulins"/>
    <property type="match status" value="2"/>
</dbReference>
<name>A0A1L9B8V8_9BACT</name>
<dbReference type="RefSeq" id="WP_071900136.1">
    <property type="nucleotide sequence ID" value="NZ_MPIN01000005.1"/>
</dbReference>
<evidence type="ECO:0000259" key="1">
    <source>
        <dbReference type="Pfam" id="PF07705"/>
    </source>
</evidence>
<dbReference type="AlphaFoldDB" id="A0A1L9B8V8"/>
<dbReference type="InterPro" id="IPR013783">
    <property type="entry name" value="Ig-like_fold"/>
</dbReference>
<dbReference type="InterPro" id="IPR011635">
    <property type="entry name" value="CARDB"/>
</dbReference>
<comment type="caution">
    <text evidence="2">The sequence shown here is derived from an EMBL/GenBank/DDBJ whole genome shotgun (WGS) entry which is preliminary data.</text>
</comment>
<reference evidence="3" key="1">
    <citation type="submission" date="2016-11" db="EMBL/GenBank/DDBJ databases">
        <authorList>
            <person name="Shukria A."/>
            <person name="Stevens D.C."/>
        </authorList>
    </citation>
    <scope>NUCLEOTIDE SEQUENCE [LARGE SCALE GENOMIC DNA]</scope>
    <source>
        <strain evidence="3">Cbfe23</strain>
    </source>
</reference>
<feature type="domain" description="CARDB" evidence="1">
    <location>
        <begin position="133"/>
        <end position="250"/>
    </location>
</feature>
<evidence type="ECO:0000313" key="3">
    <source>
        <dbReference type="Proteomes" id="UP000182229"/>
    </source>
</evidence>
<gene>
    <name evidence="2" type="ORF">BON30_20875</name>
</gene>
<protein>
    <recommendedName>
        <fullName evidence="1">CARDB domain-containing protein</fullName>
    </recommendedName>
</protein>
<dbReference type="EMBL" id="MPIN01000005">
    <property type="protein sequence ID" value="OJH38689.1"/>
    <property type="molecule type" value="Genomic_DNA"/>
</dbReference>
<keyword evidence="3" id="KW-1185">Reference proteome</keyword>
<proteinExistence type="predicted"/>
<reference evidence="2 3" key="2">
    <citation type="submission" date="2016-12" db="EMBL/GenBank/DDBJ databases">
        <title>Draft Genome Sequence of Cystobacter ferrugineus Strain Cbfe23.</title>
        <authorList>
            <person name="Akbar S."/>
            <person name="Dowd S.E."/>
            <person name="Stevens D.C."/>
        </authorList>
    </citation>
    <scope>NUCLEOTIDE SEQUENCE [LARGE SCALE GENOMIC DNA]</scope>
    <source>
        <strain evidence="2 3">Cbfe23</strain>
    </source>
</reference>
<evidence type="ECO:0000313" key="2">
    <source>
        <dbReference type="EMBL" id="OJH38689.1"/>
    </source>
</evidence>
<sequence length="259" mass="26951">METGNHPDFVITSVTGPTIVEPGQPITAQVTVCNQGNESDYAHVLVLLSEDQQFDIPSRYGPPEDAVVGSPAGTWVSQGTCSTLSISGHVPPTIPLDTGTLYLGAALDPSNTSEIITDNNTHPGYELRVAAGADFVITSVTGPASVAPWQPFTAQVNVCNQGTRTTSTQVMLLLSEDEHLSVPYSGPIEDSLAGRAPVAPLAPGQCTTVSVYCVAARPPASPPDTNAFLLGAVVDPEGSTPELLEDNNTLLGGWISFTP</sequence>
<dbReference type="Proteomes" id="UP000182229">
    <property type="component" value="Unassembled WGS sequence"/>
</dbReference>
<dbReference type="Pfam" id="PF07705">
    <property type="entry name" value="CARDB"/>
    <property type="match status" value="1"/>
</dbReference>